<sequence length="48" mass="5489">MRLTPAHNTRHHPTEKEGTSPFSHLKPITAQLRTFLKTKCPAQRTIPL</sequence>
<dbReference type="Proteomes" id="UP000011885">
    <property type="component" value="Unassembled WGS sequence"/>
</dbReference>
<evidence type="ECO:0000256" key="1">
    <source>
        <dbReference type="SAM" id="MobiDB-lite"/>
    </source>
</evidence>
<organism evidence="2 3">
    <name type="scientific">Rhodopirellula sallentina SM41</name>
    <dbReference type="NCBI Taxonomy" id="1263870"/>
    <lineage>
        <taxon>Bacteria</taxon>
        <taxon>Pseudomonadati</taxon>
        <taxon>Planctomycetota</taxon>
        <taxon>Planctomycetia</taxon>
        <taxon>Pirellulales</taxon>
        <taxon>Pirellulaceae</taxon>
        <taxon>Rhodopirellula</taxon>
    </lineage>
</organism>
<protein>
    <submittedName>
        <fullName evidence="2">Uncharacterized protein</fullName>
    </submittedName>
</protein>
<proteinExistence type="predicted"/>
<evidence type="ECO:0000313" key="2">
    <source>
        <dbReference type="EMBL" id="EMI55298.1"/>
    </source>
</evidence>
<comment type="caution">
    <text evidence="2">The sequence shown here is derived from an EMBL/GenBank/DDBJ whole genome shotgun (WGS) entry which is preliminary data.</text>
</comment>
<evidence type="ECO:0000313" key="3">
    <source>
        <dbReference type="Proteomes" id="UP000011885"/>
    </source>
</evidence>
<dbReference type="AlphaFoldDB" id="M5UH03"/>
<gene>
    <name evidence="2" type="ORF">RSSM_03265</name>
</gene>
<accession>M5UH03</accession>
<feature type="region of interest" description="Disordered" evidence="1">
    <location>
        <begin position="1"/>
        <end position="25"/>
    </location>
</feature>
<dbReference type="PATRIC" id="fig|1263870.3.peg.3470"/>
<reference evidence="2 3" key="1">
    <citation type="journal article" date="2013" name="Mar. Genomics">
        <title>Expression of sulfatases in Rhodopirellula baltica and the diversity of sulfatases in the genus Rhodopirellula.</title>
        <authorList>
            <person name="Wegner C.E."/>
            <person name="Richter-Heitmann T."/>
            <person name="Klindworth A."/>
            <person name="Klockow C."/>
            <person name="Richter M."/>
            <person name="Achstetter T."/>
            <person name="Glockner F.O."/>
            <person name="Harder J."/>
        </authorList>
    </citation>
    <scope>NUCLEOTIDE SEQUENCE [LARGE SCALE GENOMIC DNA]</scope>
    <source>
        <strain evidence="2 3">SM41</strain>
    </source>
</reference>
<keyword evidence="3" id="KW-1185">Reference proteome</keyword>
<name>M5UH03_9BACT</name>
<dbReference type="EMBL" id="ANOH01000221">
    <property type="protein sequence ID" value="EMI55298.1"/>
    <property type="molecule type" value="Genomic_DNA"/>
</dbReference>